<comment type="caution">
    <text evidence="3">The sequence shown here is derived from an EMBL/GenBank/DDBJ whole genome shotgun (WGS) entry which is preliminary data.</text>
</comment>
<feature type="chain" id="PRO_5032804662" evidence="2">
    <location>
        <begin position="28"/>
        <end position="759"/>
    </location>
</feature>
<dbReference type="AlphaFoldDB" id="A0A840RY43"/>
<dbReference type="Proteomes" id="UP000554837">
    <property type="component" value="Unassembled WGS sequence"/>
</dbReference>
<accession>A0A840RY43</accession>
<protein>
    <submittedName>
        <fullName evidence="3">Uncharacterized protein</fullName>
    </submittedName>
</protein>
<feature type="region of interest" description="Disordered" evidence="1">
    <location>
        <begin position="578"/>
        <end position="597"/>
    </location>
</feature>
<reference evidence="3 4" key="1">
    <citation type="submission" date="2020-08" db="EMBL/GenBank/DDBJ databases">
        <title>Genomic Encyclopedia of Type Strains, Phase IV (KMG-IV): sequencing the most valuable type-strain genomes for metagenomic binning, comparative biology and taxonomic classification.</title>
        <authorList>
            <person name="Goeker M."/>
        </authorList>
    </citation>
    <scope>NUCLEOTIDE SEQUENCE [LARGE SCALE GENOMIC DNA]</scope>
    <source>
        <strain evidence="3 4">DSM 23958</strain>
    </source>
</reference>
<organism evidence="3 4">
    <name type="scientific">Inhella inkyongensis</name>
    <dbReference type="NCBI Taxonomy" id="392593"/>
    <lineage>
        <taxon>Bacteria</taxon>
        <taxon>Pseudomonadati</taxon>
        <taxon>Pseudomonadota</taxon>
        <taxon>Betaproteobacteria</taxon>
        <taxon>Burkholderiales</taxon>
        <taxon>Sphaerotilaceae</taxon>
        <taxon>Inhella</taxon>
    </lineage>
</organism>
<feature type="signal peptide" evidence="2">
    <location>
        <begin position="1"/>
        <end position="27"/>
    </location>
</feature>
<gene>
    <name evidence="3" type="ORF">HNQ51_000158</name>
</gene>
<dbReference type="EMBL" id="JACHHO010000001">
    <property type="protein sequence ID" value="MBB5202865.1"/>
    <property type="molecule type" value="Genomic_DNA"/>
</dbReference>
<sequence>MNWSRLRLSLGALLLPLLLALPLPAKAVDVLGLVDQLAGMGVWPSSLPPPSTVKNVIQVYDQCGSIGSDMELIACVEELLDNGSTGGVIAEAGADKWVRLAIEIYLDIKTGDYIELIKDGGKPLGCALANVLTGVDVCGAIEALIAIGGAAVDVVKAFISGLNSAAEWIGCVLNGCGGGGTGKSTSNAEYLFEFYKTKAAAGLMARFSPDLLPWTQHLARLRQSGLATRDLDTGAPFPIHHTPNESELQQAATAYIAFIGERWDVELAKTGPAQLQAQRQAWKTKVEREALVGLFNADPAKREGLVQSWTQQCVAADLLGKMLQNWKAERGALAAGHPMNGHALPEAHCQAVVQLFKAESAWKGRQTALAQGCSAKAGGGGFDSFQCQSGAGLNACQTAHNALSTAVAQAPSAKPLPEPMCHKQIGPAGPAFLALLQQRDPQQRCSLQPSGSVVLCSRDLSVSRACQPAVQQYQLQSAQRPDWPLIQVECKLQRDGAYQALVAQTESSARQWAQRLESEVQAAANQYNQHQGNPALKISLPHLSYAGLFEISPEDPLLIRAKLNASLKTFVLAQLPKLSPPLTPADAGDPGNDGQDKPGFLEVVVQSPQEQAMAAQIQQVIEKKVQGLSADPRLNIGAPRAADPVINPGHSANQGLPGAAAVNPGAAVAGQGMPAVSGMQLPQGLGQQGLPGMTPGTSPGMGAMPVQQLNSLPMQEQQQLMAAGCMPRQPGVMVCPKPQGMALCQRLLQQRKLSACLPS</sequence>
<dbReference type="RefSeq" id="WP_138858045.1">
    <property type="nucleotide sequence ID" value="NZ_CP040709.1"/>
</dbReference>
<evidence type="ECO:0000256" key="2">
    <source>
        <dbReference type="SAM" id="SignalP"/>
    </source>
</evidence>
<proteinExistence type="predicted"/>
<keyword evidence="2" id="KW-0732">Signal</keyword>
<evidence type="ECO:0000313" key="3">
    <source>
        <dbReference type="EMBL" id="MBB5202865.1"/>
    </source>
</evidence>
<keyword evidence="4" id="KW-1185">Reference proteome</keyword>
<evidence type="ECO:0000313" key="4">
    <source>
        <dbReference type="Proteomes" id="UP000554837"/>
    </source>
</evidence>
<evidence type="ECO:0000256" key="1">
    <source>
        <dbReference type="SAM" id="MobiDB-lite"/>
    </source>
</evidence>
<dbReference type="OrthoDB" id="9826633at2"/>
<name>A0A840RY43_9BURK</name>